<dbReference type="EMBL" id="MDEE01000014">
    <property type="protein sequence ID" value="PPU56032.1"/>
    <property type="molecule type" value="Genomic_DNA"/>
</dbReference>
<protein>
    <submittedName>
        <fullName evidence="4">Dihydroneopterin aldolase</fullName>
    </submittedName>
</protein>
<dbReference type="PROSITE" id="PS51257">
    <property type="entry name" value="PROKAR_LIPOPROTEIN"/>
    <property type="match status" value="1"/>
</dbReference>
<sequence length="527" mass="56691">MKLSCRRPSPCLIALLAVLATLTACDKQAPRSASAQIKPAAAAPAADTGIAWHEGDIEDAFAEAKESGKPILLYWGAAWCPPCNQLKATLFKDPAFIARTRQFVAVHLDGDSQGAQAWGEQFGIKGYPTIIVLRADRSEITRLAGDSDNARLADVLRVAATSTTTVKQLLDKAQRAPQELSADDWAMLSNYAWGRDDRLIKADDAAGLLARLSKAAPQPALQHRFTLSALAAAEKPPAPDPAYRTLLEAVLANPAELRANLGTLSYVAARLVGASSTDAGERAALSAKLDQALDTVYADTSVPISDRLNTAYAKVQLARLAQGQPTETKPKGPQPPLPAAVVAAVHQRVQTAVDAAKTVEERQSIISDAASLLSEVGDSSAAEQLLLAELGRSKTPYYYMPELSQLAEERGDRKTALSWLKKAYETADGPSIRMRVSMMYLDGLIRLSPDDIAGIEAAATQVIGELAAQSDGYRQRTRQRFDRLGASLKTWSTQHHQEGNAVLARLRQKMQASCDNKNSSACSRWLS</sequence>
<evidence type="ECO:0000256" key="1">
    <source>
        <dbReference type="ARBA" id="ARBA00022729"/>
    </source>
</evidence>
<keyword evidence="1 2" id="KW-0732">Signal</keyword>
<dbReference type="InterPro" id="IPR013766">
    <property type="entry name" value="Thioredoxin_domain"/>
</dbReference>
<evidence type="ECO:0000256" key="2">
    <source>
        <dbReference type="SAM" id="SignalP"/>
    </source>
</evidence>
<dbReference type="PROSITE" id="PS51352">
    <property type="entry name" value="THIOREDOXIN_2"/>
    <property type="match status" value="1"/>
</dbReference>
<dbReference type="SUPFAM" id="SSF52833">
    <property type="entry name" value="Thioredoxin-like"/>
    <property type="match status" value="1"/>
</dbReference>
<evidence type="ECO:0000313" key="5">
    <source>
        <dbReference type="Proteomes" id="UP000238908"/>
    </source>
</evidence>
<evidence type="ECO:0000259" key="3">
    <source>
        <dbReference type="PROSITE" id="PS51352"/>
    </source>
</evidence>
<organism evidence="4 5">
    <name type="scientific">Xanthomonas dyei</name>
    <dbReference type="NCBI Taxonomy" id="743699"/>
    <lineage>
        <taxon>Bacteria</taxon>
        <taxon>Pseudomonadati</taxon>
        <taxon>Pseudomonadota</taxon>
        <taxon>Gammaproteobacteria</taxon>
        <taxon>Lysobacterales</taxon>
        <taxon>Lysobacteraceae</taxon>
        <taxon>Xanthomonas</taxon>
    </lineage>
</organism>
<dbReference type="InterPro" id="IPR036249">
    <property type="entry name" value="Thioredoxin-like_sf"/>
</dbReference>
<dbReference type="AlphaFoldDB" id="A0A2S7C387"/>
<dbReference type="Pfam" id="PF13899">
    <property type="entry name" value="Thioredoxin_7"/>
    <property type="match status" value="1"/>
</dbReference>
<name>A0A2S7C387_9XANT</name>
<gene>
    <name evidence="4" type="ORF">XdyCFBP7245_11425</name>
</gene>
<evidence type="ECO:0000313" key="4">
    <source>
        <dbReference type="EMBL" id="PPU56032.1"/>
    </source>
</evidence>
<dbReference type="PANTHER" id="PTHR15337">
    <property type="entry name" value="ANTERIOR GRADIENT PROTEIN-RELATED"/>
    <property type="match status" value="1"/>
</dbReference>
<dbReference type="PANTHER" id="PTHR15337:SF11">
    <property type="entry name" value="THIOREDOXIN DOMAIN-CONTAINING PROTEIN"/>
    <property type="match status" value="1"/>
</dbReference>
<dbReference type="Proteomes" id="UP000238908">
    <property type="component" value="Unassembled WGS sequence"/>
</dbReference>
<dbReference type="Gene3D" id="3.40.30.10">
    <property type="entry name" value="Glutaredoxin"/>
    <property type="match status" value="1"/>
</dbReference>
<dbReference type="CDD" id="cd02947">
    <property type="entry name" value="TRX_family"/>
    <property type="match status" value="1"/>
</dbReference>
<feature type="chain" id="PRO_5015392044" evidence="2">
    <location>
        <begin position="27"/>
        <end position="527"/>
    </location>
</feature>
<accession>A0A2S7C387</accession>
<feature type="domain" description="Thioredoxin" evidence="3">
    <location>
        <begin position="37"/>
        <end position="165"/>
    </location>
</feature>
<proteinExistence type="predicted"/>
<dbReference type="InterPro" id="IPR051099">
    <property type="entry name" value="AGR/TXD"/>
</dbReference>
<feature type="signal peptide" evidence="2">
    <location>
        <begin position="1"/>
        <end position="26"/>
    </location>
</feature>
<comment type="caution">
    <text evidence="4">The sequence shown here is derived from an EMBL/GenBank/DDBJ whole genome shotgun (WGS) entry which is preliminary data.</text>
</comment>
<reference evidence="4 5" key="1">
    <citation type="submission" date="2016-08" db="EMBL/GenBank/DDBJ databases">
        <authorList>
            <person name="Seilhamer J.J."/>
        </authorList>
    </citation>
    <scope>NUCLEOTIDE SEQUENCE [LARGE SCALE GENOMIC DNA]</scope>
    <source>
        <strain evidence="4 5">CFBP7245</strain>
    </source>
</reference>
<dbReference type="RefSeq" id="WP_104615763.1">
    <property type="nucleotide sequence ID" value="NZ_JBHLXZ010000011.1"/>
</dbReference>